<proteinExistence type="predicted"/>
<accession>A0A506PNH0</accession>
<dbReference type="RefSeq" id="WP_140989188.1">
    <property type="nucleotide sequence ID" value="NZ_VHIQ01000002.1"/>
</dbReference>
<protein>
    <submittedName>
        <fullName evidence="3">META domain-containing protein</fullName>
    </submittedName>
</protein>
<name>A0A506PNH0_9FLAO</name>
<dbReference type="Pfam" id="PF03724">
    <property type="entry name" value="META"/>
    <property type="match status" value="1"/>
</dbReference>
<dbReference type="PANTHER" id="PTHR35535">
    <property type="entry name" value="HEAT SHOCK PROTEIN HSLJ"/>
    <property type="match status" value="1"/>
</dbReference>
<feature type="chain" id="PRO_5021212655" evidence="1">
    <location>
        <begin position="25"/>
        <end position="268"/>
    </location>
</feature>
<dbReference type="Proteomes" id="UP000317332">
    <property type="component" value="Unassembled WGS sequence"/>
</dbReference>
<dbReference type="Gene3D" id="2.40.128.270">
    <property type="match status" value="1"/>
</dbReference>
<dbReference type="PANTHER" id="PTHR35535:SF1">
    <property type="entry name" value="HEAT SHOCK PROTEIN HSLJ"/>
    <property type="match status" value="1"/>
</dbReference>
<dbReference type="EMBL" id="VHIQ01000002">
    <property type="protein sequence ID" value="TPV34765.1"/>
    <property type="molecule type" value="Genomic_DNA"/>
</dbReference>
<keyword evidence="4" id="KW-1185">Reference proteome</keyword>
<dbReference type="InterPro" id="IPR005184">
    <property type="entry name" value="DUF306_Meta_HslJ"/>
</dbReference>
<evidence type="ECO:0000256" key="1">
    <source>
        <dbReference type="SAM" id="SignalP"/>
    </source>
</evidence>
<dbReference type="InterPro" id="IPR053147">
    <property type="entry name" value="Hsp_HslJ-like"/>
</dbReference>
<dbReference type="PROSITE" id="PS51257">
    <property type="entry name" value="PROKAR_LIPOPROTEIN"/>
    <property type="match status" value="1"/>
</dbReference>
<feature type="domain" description="DUF306" evidence="2">
    <location>
        <begin position="154"/>
        <end position="263"/>
    </location>
</feature>
<dbReference type="Gene3D" id="2.40.128.640">
    <property type="match status" value="1"/>
</dbReference>
<evidence type="ECO:0000313" key="4">
    <source>
        <dbReference type="Proteomes" id="UP000317332"/>
    </source>
</evidence>
<evidence type="ECO:0000259" key="2">
    <source>
        <dbReference type="Pfam" id="PF03724"/>
    </source>
</evidence>
<keyword evidence="1" id="KW-0732">Signal</keyword>
<feature type="signal peptide" evidence="1">
    <location>
        <begin position="1"/>
        <end position="24"/>
    </location>
</feature>
<reference evidence="3 4" key="1">
    <citation type="submission" date="2019-06" db="EMBL/GenBank/DDBJ databases">
        <title>Flavobacteriaceae Paucihalobacterium erythroidium CWB-1, complete genome.</title>
        <authorList>
            <person name="Wu S."/>
        </authorList>
    </citation>
    <scope>NUCLEOTIDE SEQUENCE [LARGE SCALE GENOMIC DNA]</scope>
    <source>
        <strain evidence="3 4">CWB-1</strain>
    </source>
</reference>
<dbReference type="OrthoDB" id="5348860at2"/>
<dbReference type="InterPro" id="IPR038670">
    <property type="entry name" value="HslJ-like_sf"/>
</dbReference>
<evidence type="ECO:0000313" key="3">
    <source>
        <dbReference type="EMBL" id="TPV34765.1"/>
    </source>
</evidence>
<gene>
    <name evidence="3" type="ORF">FJ651_04330</name>
</gene>
<organism evidence="3 4">
    <name type="scientific">Paucihalobacter ruber</name>
    <dbReference type="NCBI Taxonomy" id="2567861"/>
    <lineage>
        <taxon>Bacteria</taxon>
        <taxon>Pseudomonadati</taxon>
        <taxon>Bacteroidota</taxon>
        <taxon>Flavobacteriia</taxon>
        <taxon>Flavobacteriales</taxon>
        <taxon>Flavobacteriaceae</taxon>
        <taxon>Paucihalobacter</taxon>
    </lineage>
</organism>
<dbReference type="InterPro" id="IPR007298">
    <property type="entry name" value="Cu-R_lipoprotein_NlpE"/>
</dbReference>
<dbReference type="AlphaFoldDB" id="A0A506PNH0"/>
<dbReference type="Pfam" id="PF04170">
    <property type="entry name" value="NlpE"/>
    <property type="match status" value="1"/>
</dbReference>
<sequence>MNTRKILNFSLIGLLLVMSCNDKAKQENQPAEPAMEAAPVPDAATSKNSLDWNGTYQGTLPCADCEGIATALTLNNDLTFKHQSKYLGKSDSIFVSTGSFKWNDKGSDIALTDTDGTVKQFKVGENQLFMLDQEGNRITGDLAEKYILKKDQVEITEKYWKLVELNGQPVTTGKGNREAYLILKSENNRAHGNGSCNMFNGNYELMEGNRIKFSKMASTLMACQDMETERNFMNVLETADNYNLTETTLVLNKARMAPLARFEVVYLY</sequence>
<comment type="caution">
    <text evidence="3">The sequence shown here is derived from an EMBL/GenBank/DDBJ whole genome shotgun (WGS) entry which is preliminary data.</text>
</comment>